<evidence type="ECO:0000256" key="2">
    <source>
        <dbReference type="ARBA" id="ARBA00010441"/>
    </source>
</evidence>
<dbReference type="EMBL" id="CH940654">
    <property type="protein sequence ID" value="KRF77889.1"/>
    <property type="molecule type" value="Genomic_DNA"/>
</dbReference>
<evidence type="ECO:0000313" key="9">
    <source>
        <dbReference type="Proteomes" id="UP000008792"/>
    </source>
</evidence>
<dbReference type="FunFam" id="1.20.120.1760:FF:000016">
    <property type="entry name" value="ethanolaminephosphotransferase 1"/>
    <property type="match status" value="1"/>
</dbReference>
<dbReference type="OrthoDB" id="196717at2759"/>
<reference evidence="7 9" key="1">
    <citation type="journal article" date="2007" name="Nature">
        <title>Evolution of genes and genomes on the Drosophila phylogeny.</title>
        <authorList>
            <consortium name="Drosophila 12 Genomes Consortium"/>
            <person name="Clark A.G."/>
            <person name="Eisen M.B."/>
            <person name="Smith D.R."/>
            <person name="Bergman C.M."/>
            <person name="Oliver B."/>
            <person name="Markow T.A."/>
            <person name="Kaufman T.C."/>
            <person name="Kellis M."/>
            <person name="Gelbart W."/>
            <person name="Iyer V.N."/>
            <person name="Pollard D.A."/>
            <person name="Sackton T.B."/>
            <person name="Larracuente A.M."/>
            <person name="Singh N.D."/>
            <person name="Abad J.P."/>
            <person name="Abt D.N."/>
            <person name="Adryan B."/>
            <person name="Aguade M."/>
            <person name="Akashi H."/>
            <person name="Anderson W.W."/>
            <person name="Aquadro C.F."/>
            <person name="Ardell D.H."/>
            <person name="Arguello R."/>
            <person name="Artieri C.G."/>
            <person name="Barbash D.A."/>
            <person name="Barker D."/>
            <person name="Barsanti P."/>
            <person name="Batterham P."/>
            <person name="Batzoglou S."/>
            <person name="Begun D."/>
            <person name="Bhutkar A."/>
            <person name="Blanco E."/>
            <person name="Bosak S.A."/>
            <person name="Bradley R.K."/>
            <person name="Brand A.D."/>
            <person name="Brent M.R."/>
            <person name="Brooks A.N."/>
            <person name="Brown R.H."/>
            <person name="Butlin R.K."/>
            <person name="Caggese C."/>
            <person name="Calvi B.R."/>
            <person name="Bernardo de Carvalho A."/>
            <person name="Caspi A."/>
            <person name="Castrezana S."/>
            <person name="Celniker S.E."/>
            <person name="Chang J.L."/>
            <person name="Chapple C."/>
            <person name="Chatterji S."/>
            <person name="Chinwalla A."/>
            <person name="Civetta A."/>
            <person name="Clifton S.W."/>
            <person name="Comeron J.M."/>
            <person name="Costello J.C."/>
            <person name="Coyne J.A."/>
            <person name="Daub J."/>
            <person name="David R.G."/>
            <person name="Delcher A.L."/>
            <person name="Delehaunty K."/>
            <person name="Do C.B."/>
            <person name="Ebling H."/>
            <person name="Edwards K."/>
            <person name="Eickbush T."/>
            <person name="Evans J.D."/>
            <person name="Filipski A."/>
            <person name="Findeiss S."/>
            <person name="Freyhult E."/>
            <person name="Fulton L."/>
            <person name="Fulton R."/>
            <person name="Garcia A.C."/>
            <person name="Gardiner A."/>
            <person name="Garfield D.A."/>
            <person name="Garvin B.E."/>
            <person name="Gibson G."/>
            <person name="Gilbert D."/>
            <person name="Gnerre S."/>
            <person name="Godfrey J."/>
            <person name="Good R."/>
            <person name="Gotea V."/>
            <person name="Gravely B."/>
            <person name="Greenberg A.J."/>
            <person name="Griffiths-Jones S."/>
            <person name="Gross S."/>
            <person name="Guigo R."/>
            <person name="Gustafson E.A."/>
            <person name="Haerty W."/>
            <person name="Hahn M.W."/>
            <person name="Halligan D.L."/>
            <person name="Halpern A.L."/>
            <person name="Halter G.M."/>
            <person name="Han M.V."/>
            <person name="Heger A."/>
            <person name="Hillier L."/>
            <person name="Hinrichs A.S."/>
            <person name="Holmes I."/>
            <person name="Hoskins R.A."/>
            <person name="Hubisz M.J."/>
            <person name="Hultmark D."/>
            <person name="Huntley M.A."/>
            <person name="Jaffe D.B."/>
            <person name="Jagadeeshan S."/>
            <person name="Jeck W.R."/>
            <person name="Johnson J."/>
            <person name="Jones C.D."/>
            <person name="Jordan W.C."/>
            <person name="Karpen G.H."/>
            <person name="Kataoka E."/>
            <person name="Keightley P.D."/>
            <person name="Kheradpour P."/>
            <person name="Kirkness E.F."/>
            <person name="Koerich L.B."/>
            <person name="Kristiansen K."/>
            <person name="Kudrna D."/>
            <person name="Kulathinal R.J."/>
            <person name="Kumar S."/>
            <person name="Kwok R."/>
            <person name="Lander E."/>
            <person name="Langley C.H."/>
            <person name="Lapoint R."/>
            <person name="Lazzaro B.P."/>
            <person name="Lee S.J."/>
            <person name="Levesque L."/>
            <person name="Li R."/>
            <person name="Lin C.F."/>
            <person name="Lin M.F."/>
            <person name="Lindblad-Toh K."/>
            <person name="Llopart A."/>
            <person name="Long M."/>
            <person name="Low L."/>
            <person name="Lozovsky E."/>
            <person name="Lu J."/>
            <person name="Luo M."/>
            <person name="Machado C.A."/>
            <person name="Makalowski W."/>
            <person name="Marzo M."/>
            <person name="Matsuda M."/>
            <person name="Matzkin L."/>
            <person name="McAllister B."/>
            <person name="McBride C.S."/>
            <person name="McKernan B."/>
            <person name="McKernan K."/>
            <person name="Mendez-Lago M."/>
            <person name="Minx P."/>
            <person name="Mollenhauer M.U."/>
            <person name="Montooth K."/>
            <person name="Mount S.M."/>
            <person name="Mu X."/>
            <person name="Myers E."/>
            <person name="Negre B."/>
            <person name="Newfeld S."/>
            <person name="Nielsen R."/>
            <person name="Noor M.A."/>
            <person name="O'Grady P."/>
            <person name="Pachter L."/>
            <person name="Papaceit M."/>
            <person name="Parisi M.J."/>
            <person name="Parisi M."/>
            <person name="Parts L."/>
            <person name="Pedersen J.S."/>
            <person name="Pesole G."/>
            <person name="Phillippy A.M."/>
            <person name="Ponting C.P."/>
            <person name="Pop M."/>
            <person name="Porcelli D."/>
            <person name="Powell J.R."/>
            <person name="Prohaska S."/>
            <person name="Pruitt K."/>
            <person name="Puig M."/>
            <person name="Quesneville H."/>
            <person name="Ram K.R."/>
            <person name="Rand D."/>
            <person name="Rasmussen M.D."/>
            <person name="Reed L.K."/>
            <person name="Reenan R."/>
            <person name="Reily A."/>
            <person name="Remington K.A."/>
            <person name="Rieger T.T."/>
            <person name="Ritchie M.G."/>
            <person name="Robin C."/>
            <person name="Rogers Y.H."/>
            <person name="Rohde C."/>
            <person name="Rozas J."/>
            <person name="Rubenfield M.J."/>
            <person name="Ruiz A."/>
            <person name="Russo S."/>
            <person name="Salzberg S.L."/>
            <person name="Sanchez-Gracia A."/>
            <person name="Saranga D.J."/>
            <person name="Sato H."/>
            <person name="Schaeffer S.W."/>
            <person name="Schatz M.C."/>
            <person name="Schlenke T."/>
            <person name="Schwartz R."/>
            <person name="Segarra C."/>
            <person name="Singh R.S."/>
            <person name="Sirot L."/>
            <person name="Sirota M."/>
            <person name="Sisneros N.B."/>
            <person name="Smith C.D."/>
            <person name="Smith T.F."/>
            <person name="Spieth J."/>
            <person name="Stage D.E."/>
            <person name="Stark A."/>
            <person name="Stephan W."/>
            <person name="Strausberg R.L."/>
            <person name="Strempel S."/>
            <person name="Sturgill D."/>
            <person name="Sutton G."/>
            <person name="Sutton G.G."/>
            <person name="Tao W."/>
            <person name="Teichmann S."/>
            <person name="Tobari Y.N."/>
            <person name="Tomimura Y."/>
            <person name="Tsolas J.M."/>
            <person name="Valente V.L."/>
            <person name="Venter E."/>
            <person name="Venter J.C."/>
            <person name="Vicario S."/>
            <person name="Vieira F.G."/>
            <person name="Vilella A.J."/>
            <person name="Villasante A."/>
            <person name="Walenz B."/>
            <person name="Wang J."/>
            <person name="Wasserman M."/>
            <person name="Watts T."/>
            <person name="Wilson D."/>
            <person name="Wilson R.K."/>
            <person name="Wing R.A."/>
            <person name="Wolfner M.F."/>
            <person name="Wong A."/>
            <person name="Wong G.K."/>
            <person name="Wu C.I."/>
            <person name="Wu G."/>
            <person name="Yamamoto D."/>
            <person name="Yang H.P."/>
            <person name="Yang S.P."/>
            <person name="Yorke J.A."/>
            <person name="Yoshida K."/>
            <person name="Zdobnov E."/>
            <person name="Zhang P."/>
            <person name="Zhang Y."/>
            <person name="Zimin A.V."/>
            <person name="Baldwin J."/>
            <person name="Abdouelleil A."/>
            <person name="Abdulkadir J."/>
            <person name="Abebe A."/>
            <person name="Abera B."/>
            <person name="Abreu J."/>
            <person name="Acer S.C."/>
            <person name="Aftuck L."/>
            <person name="Alexander A."/>
            <person name="An P."/>
            <person name="Anderson E."/>
            <person name="Anderson S."/>
            <person name="Arachi H."/>
            <person name="Azer M."/>
            <person name="Bachantsang P."/>
            <person name="Barry A."/>
            <person name="Bayul T."/>
            <person name="Berlin A."/>
            <person name="Bessette D."/>
            <person name="Bloom T."/>
            <person name="Blye J."/>
            <person name="Boguslavskiy L."/>
            <person name="Bonnet C."/>
            <person name="Boukhgalter B."/>
            <person name="Bourzgui I."/>
            <person name="Brown A."/>
            <person name="Cahill P."/>
            <person name="Channer S."/>
            <person name="Cheshatsang Y."/>
            <person name="Chuda L."/>
            <person name="Citroen M."/>
            <person name="Collymore A."/>
            <person name="Cooke P."/>
            <person name="Costello M."/>
            <person name="D'Aco K."/>
            <person name="Daza R."/>
            <person name="De Haan G."/>
            <person name="DeGray S."/>
            <person name="DeMaso C."/>
            <person name="Dhargay N."/>
            <person name="Dooley K."/>
            <person name="Dooley E."/>
            <person name="Doricent M."/>
            <person name="Dorje P."/>
            <person name="Dorjee K."/>
            <person name="Dupes A."/>
            <person name="Elong R."/>
            <person name="Falk J."/>
            <person name="Farina A."/>
            <person name="Faro S."/>
            <person name="Ferguson D."/>
            <person name="Fisher S."/>
            <person name="Foley C.D."/>
            <person name="Franke A."/>
            <person name="Friedrich D."/>
            <person name="Gadbois L."/>
            <person name="Gearin G."/>
            <person name="Gearin C.R."/>
            <person name="Giannoukos G."/>
            <person name="Goode T."/>
            <person name="Graham J."/>
            <person name="Grandbois E."/>
            <person name="Grewal S."/>
            <person name="Gyaltsen K."/>
            <person name="Hafez N."/>
            <person name="Hagos B."/>
            <person name="Hall J."/>
            <person name="Henson C."/>
            <person name="Hollinger A."/>
            <person name="Honan T."/>
            <person name="Huard M.D."/>
            <person name="Hughes L."/>
            <person name="Hurhula B."/>
            <person name="Husby M.E."/>
            <person name="Kamat A."/>
            <person name="Kanga B."/>
            <person name="Kashin S."/>
            <person name="Khazanovich D."/>
            <person name="Kisner P."/>
            <person name="Lance K."/>
            <person name="Lara M."/>
            <person name="Lee W."/>
            <person name="Lennon N."/>
            <person name="Letendre F."/>
            <person name="LeVine R."/>
            <person name="Lipovsky A."/>
            <person name="Liu X."/>
            <person name="Liu J."/>
            <person name="Liu S."/>
            <person name="Lokyitsang T."/>
            <person name="Lokyitsang Y."/>
            <person name="Lubonja R."/>
            <person name="Lui A."/>
            <person name="MacDonald P."/>
            <person name="Magnisalis V."/>
            <person name="Maru K."/>
            <person name="Matthews C."/>
            <person name="McCusker W."/>
            <person name="McDonough S."/>
            <person name="Mehta T."/>
            <person name="Meldrim J."/>
            <person name="Meneus L."/>
            <person name="Mihai O."/>
            <person name="Mihalev A."/>
            <person name="Mihova T."/>
            <person name="Mittelman R."/>
            <person name="Mlenga V."/>
            <person name="Montmayeur A."/>
            <person name="Mulrain L."/>
            <person name="Navidi A."/>
            <person name="Naylor J."/>
            <person name="Negash T."/>
            <person name="Nguyen T."/>
            <person name="Nguyen N."/>
            <person name="Nicol R."/>
            <person name="Norbu C."/>
            <person name="Norbu N."/>
            <person name="Novod N."/>
            <person name="O'Neill B."/>
            <person name="Osman S."/>
            <person name="Markiewicz E."/>
            <person name="Oyono O.L."/>
            <person name="Patti C."/>
            <person name="Phunkhang P."/>
            <person name="Pierre F."/>
            <person name="Priest M."/>
            <person name="Raghuraman S."/>
            <person name="Rege F."/>
            <person name="Reyes R."/>
            <person name="Rise C."/>
            <person name="Rogov P."/>
            <person name="Ross K."/>
            <person name="Ryan E."/>
            <person name="Settipalli S."/>
            <person name="Shea T."/>
            <person name="Sherpa N."/>
            <person name="Shi L."/>
            <person name="Shih D."/>
            <person name="Sparrow T."/>
            <person name="Spaulding J."/>
            <person name="Stalker J."/>
            <person name="Stange-Thomann N."/>
            <person name="Stavropoulos S."/>
            <person name="Stone C."/>
            <person name="Strader C."/>
            <person name="Tesfaye S."/>
            <person name="Thomson T."/>
            <person name="Thoulutsang Y."/>
            <person name="Thoulutsang D."/>
            <person name="Topham K."/>
            <person name="Topping I."/>
            <person name="Tsamla T."/>
            <person name="Vassiliev H."/>
            <person name="Vo A."/>
            <person name="Wangchuk T."/>
            <person name="Wangdi T."/>
            <person name="Weiand M."/>
            <person name="Wilkinson J."/>
            <person name="Wilson A."/>
            <person name="Yadav S."/>
            <person name="Young G."/>
            <person name="Yu Q."/>
            <person name="Zembek L."/>
            <person name="Zhong D."/>
            <person name="Zimmer A."/>
            <person name="Zwirko Z."/>
            <person name="Jaffe D.B."/>
            <person name="Alvarez P."/>
            <person name="Brockman W."/>
            <person name="Butler J."/>
            <person name="Chin C."/>
            <person name="Gnerre S."/>
            <person name="Grabherr M."/>
            <person name="Kleber M."/>
            <person name="Mauceli E."/>
            <person name="MacCallum I."/>
        </authorList>
    </citation>
    <scope>NUCLEOTIDE SEQUENCE [LARGE SCALE GENOMIC DNA]</scope>
    <source>
        <strain evidence="7">TSC#15010-1051.87</strain>
        <strain evidence="9">Tucson 15010-1051.87</strain>
    </source>
</reference>
<dbReference type="GO" id="GO:0006646">
    <property type="term" value="P:phosphatidylethanolamine biosynthetic process"/>
    <property type="evidence" value="ECO:0007669"/>
    <property type="project" value="TreeGrafter"/>
</dbReference>
<reference evidence="7" key="3">
    <citation type="submission" date="2008-06" db="EMBL/GenBank/DDBJ databases">
        <authorList>
            <consortium name="FlyBase"/>
        </authorList>
    </citation>
    <scope>NUCLEOTIDE SEQUENCE</scope>
    <source>
        <strain evidence="7">TSC#15010-1051.87</strain>
    </source>
</reference>
<sequence length="420" mass="49160">MQGVRQQLLDWRYLTREQIDGFDNYKYSAIDTSPLSQYVMHPFWDWLVKFFPRWFAPNLMTFLGFLFSVMNLVLLSYYDWNFEASSGEEGTTPIPTWVWLCAAINIFVAYTLDGIDGKQARRIGLSGPLGELFDHGLDSYTAMIIPTCLYSIFGRSRVYSVRPMRMYYVCLTVYFNFFVSHWEKYNTGILYLPWGYDLSMWGSTAMYMFTWWMGFERWKFELSLGALGTIPLGNVMEAVLHVSAMANLPLVIINVYNSYAQRTGRLLSPWEALRPMWPFITYFVLLLLWPILSPNDIMERDPRAMFMLSGTIFSNVSCRLIVSQMSVTRAEAWHWQTPMFLLSMLVSLWLPALERPLLYMLLIVTTLTHWHYGASVVNQMCEHFNRVCFTVHKRVEYQVTNPEETLQERKEGPTTALKQD</sequence>
<dbReference type="InParanoid" id="B4M904"/>
<dbReference type="PANTHER" id="PTHR10414:SF71">
    <property type="entry name" value="FI05338P"/>
    <property type="match status" value="1"/>
</dbReference>
<evidence type="ECO:0000313" key="8">
    <source>
        <dbReference type="EMBL" id="KRF77889.1"/>
    </source>
</evidence>
<dbReference type="EC" id="2.7.8.-" evidence="7 8"/>
<dbReference type="InterPro" id="IPR000462">
    <property type="entry name" value="CDP-OH_P_trans"/>
</dbReference>
<reference evidence="7" key="2">
    <citation type="journal article" date="2008" name="Bioinformatics">
        <title>Assembly reconciliation.</title>
        <authorList>
            <person name="Zimin A.V."/>
            <person name="Smith D.R."/>
            <person name="Sutton G."/>
            <person name="Yorke J.A."/>
        </authorList>
    </citation>
    <scope>NUCLEOTIDE SEQUENCE</scope>
    <source>
        <strain evidence="7">TSC#15010-1051.87</strain>
    </source>
</reference>
<dbReference type="InterPro" id="IPR048254">
    <property type="entry name" value="CDP_ALCOHOL_P_TRANSF_CS"/>
</dbReference>
<dbReference type="InterPro" id="IPR014472">
    <property type="entry name" value="CHOPT"/>
</dbReference>
<dbReference type="Pfam" id="PF01066">
    <property type="entry name" value="CDP-OH_P_transf"/>
    <property type="match status" value="1"/>
</dbReference>
<dbReference type="eggNOG" id="KOG2877">
    <property type="taxonomic scope" value="Eukaryota"/>
</dbReference>
<keyword evidence="3 5" id="KW-0808">Transferase</keyword>
<feature type="transmembrane region" description="Helical" evidence="6">
    <location>
        <begin position="59"/>
        <end position="77"/>
    </location>
</feature>
<dbReference type="OMA" id="RMYFILW"/>
<evidence type="ECO:0000256" key="5">
    <source>
        <dbReference type="RuleBase" id="RU003750"/>
    </source>
</evidence>
<keyword evidence="6" id="KW-1133">Transmembrane helix</keyword>
<name>B4M904_DROVI</name>
<accession>B4M904</accession>
<evidence type="ECO:0000256" key="3">
    <source>
        <dbReference type="ARBA" id="ARBA00022679"/>
    </source>
</evidence>
<organism evidence="7 9">
    <name type="scientific">Drosophila virilis</name>
    <name type="common">Fruit fly</name>
    <dbReference type="NCBI Taxonomy" id="7244"/>
    <lineage>
        <taxon>Eukaryota</taxon>
        <taxon>Metazoa</taxon>
        <taxon>Ecdysozoa</taxon>
        <taxon>Arthropoda</taxon>
        <taxon>Hexapoda</taxon>
        <taxon>Insecta</taxon>
        <taxon>Pterygota</taxon>
        <taxon>Neoptera</taxon>
        <taxon>Endopterygota</taxon>
        <taxon>Diptera</taxon>
        <taxon>Brachycera</taxon>
        <taxon>Muscomorpha</taxon>
        <taxon>Ephydroidea</taxon>
        <taxon>Drosophilidae</taxon>
        <taxon>Drosophila</taxon>
    </lineage>
</organism>
<dbReference type="PIRSF" id="PIRSF015665">
    <property type="entry name" value="CHOPT"/>
    <property type="match status" value="1"/>
</dbReference>
<keyword evidence="6" id="KW-0812">Transmembrane</keyword>
<dbReference type="PROSITE" id="PS00379">
    <property type="entry name" value="CDP_ALCOHOL_P_TRANSF"/>
    <property type="match status" value="1"/>
</dbReference>
<evidence type="ECO:0000256" key="1">
    <source>
        <dbReference type="ARBA" id="ARBA00004370"/>
    </source>
</evidence>
<dbReference type="EMBL" id="CH940654">
    <property type="protein sequence ID" value="EDW57680.1"/>
    <property type="molecule type" value="Genomic_DNA"/>
</dbReference>
<dbReference type="GO" id="GO:0005789">
    <property type="term" value="C:endoplasmic reticulum membrane"/>
    <property type="evidence" value="ECO:0007669"/>
    <property type="project" value="TreeGrafter"/>
</dbReference>
<feature type="transmembrane region" description="Helical" evidence="6">
    <location>
        <begin position="97"/>
        <end position="115"/>
    </location>
</feature>
<keyword evidence="4 6" id="KW-0472">Membrane</keyword>
<dbReference type="HOGENOM" id="CLU_035066_2_0_1"/>
<proteinExistence type="inferred from homology"/>
<evidence type="ECO:0000313" key="7">
    <source>
        <dbReference type="EMBL" id="EDW57680.1"/>
    </source>
</evidence>
<evidence type="ECO:0000256" key="4">
    <source>
        <dbReference type="ARBA" id="ARBA00023136"/>
    </source>
</evidence>
<dbReference type="AlphaFoldDB" id="B4M904"/>
<gene>
    <name evidence="7" type="primary">Dvir\GJ18224</name>
    <name evidence="7" type="ORF">Dvir_GJ18224</name>
</gene>
<dbReference type="FunCoup" id="B4M904">
    <property type="interactions" value="1489"/>
</dbReference>
<keyword evidence="9" id="KW-1185">Reference proteome</keyword>
<comment type="subcellular location">
    <subcellularLocation>
        <location evidence="1">Membrane</location>
    </subcellularLocation>
</comment>
<dbReference type="KEGG" id="dvi:6633937"/>
<feature type="transmembrane region" description="Helical" evidence="6">
    <location>
        <begin position="194"/>
        <end position="214"/>
    </location>
</feature>
<comment type="similarity">
    <text evidence="2 5">Belongs to the CDP-alcohol phosphatidyltransferase class-I family.</text>
</comment>
<evidence type="ECO:0000256" key="6">
    <source>
        <dbReference type="SAM" id="Phobius"/>
    </source>
</evidence>
<feature type="transmembrane region" description="Helical" evidence="6">
    <location>
        <begin position="165"/>
        <end position="182"/>
    </location>
</feature>
<dbReference type="Proteomes" id="UP000008792">
    <property type="component" value="Unassembled WGS sequence"/>
</dbReference>
<feature type="transmembrane region" description="Helical" evidence="6">
    <location>
        <begin position="276"/>
        <end position="292"/>
    </location>
</feature>
<dbReference type="PANTHER" id="PTHR10414">
    <property type="entry name" value="ETHANOLAMINEPHOSPHOTRANSFERASE"/>
    <property type="match status" value="1"/>
</dbReference>
<dbReference type="Gene3D" id="1.20.120.1760">
    <property type="match status" value="1"/>
</dbReference>
<protein>
    <submittedName>
        <fullName evidence="7">Uncharacterized protein, isoform A</fullName>
        <ecNumber evidence="7 8">2.7.8.-</ecNumber>
    </submittedName>
    <submittedName>
        <fullName evidence="8">Uncharacterized protein, isoform B</fullName>
    </submittedName>
</protein>
<dbReference type="GO" id="GO:0005794">
    <property type="term" value="C:Golgi apparatus"/>
    <property type="evidence" value="ECO:0007669"/>
    <property type="project" value="TreeGrafter"/>
</dbReference>
<dbReference type="STRING" id="7244.B4M904"/>
<dbReference type="InterPro" id="IPR043130">
    <property type="entry name" value="CDP-OH_PTrfase_TM_dom"/>
</dbReference>
<dbReference type="GO" id="GO:0004307">
    <property type="term" value="F:ethanolaminephosphotransferase activity"/>
    <property type="evidence" value="ECO:0007669"/>
    <property type="project" value="TreeGrafter"/>
</dbReference>